<feature type="transmembrane region" description="Helical" evidence="2">
    <location>
        <begin position="153"/>
        <end position="173"/>
    </location>
</feature>
<feature type="transmembrane region" description="Helical" evidence="2">
    <location>
        <begin position="41"/>
        <end position="60"/>
    </location>
</feature>
<dbReference type="Gene3D" id="1.10.287.920">
    <property type="entry name" value="Pheromone alpha factor receptor"/>
    <property type="match status" value="1"/>
</dbReference>
<feature type="transmembrane region" description="Helical" evidence="2">
    <location>
        <begin position="124"/>
        <end position="146"/>
    </location>
</feature>
<feature type="transmembrane region" description="Helical" evidence="2">
    <location>
        <begin position="72"/>
        <end position="92"/>
    </location>
</feature>
<keyword evidence="2" id="KW-0472">Membrane</keyword>
<dbReference type="GO" id="GO:0038038">
    <property type="term" value="C:G protein-coupled receptor homodimeric complex"/>
    <property type="evidence" value="ECO:0007669"/>
    <property type="project" value="TreeGrafter"/>
</dbReference>
<dbReference type="PRINTS" id="PR00250">
    <property type="entry name" value="GPCRSTE2"/>
</dbReference>
<feature type="transmembrane region" description="Helical" evidence="2">
    <location>
        <begin position="193"/>
        <end position="213"/>
    </location>
</feature>
<keyword evidence="4" id="KW-1185">Reference proteome</keyword>
<dbReference type="PANTHER" id="PTHR28009:SF1">
    <property type="entry name" value="PHEROMONE ALPHA FACTOR RECEPTOR"/>
    <property type="match status" value="1"/>
</dbReference>
<name>A0A8K0TRZ3_9PEZI</name>
<keyword evidence="2" id="KW-1133">Transmembrane helix</keyword>
<accession>A0A8K0TRZ3</accession>
<dbReference type="PANTHER" id="PTHR28009">
    <property type="entry name" value="PHEROMONE ALPHA FACTOR RECEPTOR"/>
    <property type="match status" value="1"/>
</dbReference>
<organism evidence="3 4">
    <name type="scientific">Plectosphaerella cucumerina</name>
    <dbReference type="NCBI Taxonomy" id="40658"/>
    <lineage>
        <taxon>Eukaryota</taxon>
        <taxon>Fungi</taxon>
        <taxon>Dikarya</taxon>
        <taxon>Ascomycota</taxon>
        <taxon>Pezizomycotina</taxon>
        <taxon>Sordariomycetes</taxon>
        <taxon>Hypocreomycetidae</taxon>
        <taxon>Glomerellales</taxon>
        <taxon>Plectosphaerellaceae</taxon>
        <taxon>Plectosphaerella</taxon>
    </lineage>
</organism>
<gene>
    <name evidence="3" type="ORF">B0T11DRAFT_323423</name>
</gene>
<dbReference type="GO" id="GO:0004932">
    <property type="term" value="F:mating-type factor pheromone receptor activity"/>
    <property type="evidence" value="ECO:0007669"/>
    <property type="project" value="InterPro"/>
</dbReference>
<comment type="caution">
    <text evidence="3">The sequence shown here is derived from an EMBL/GenBank/DDBJ whole genome shotgun (WGS) entry which is preliminary data.</text>
</comment>
<protein>
    <submittedName>
        <fullName evidence="3">Pheromone receptor</fullName>
    </submittedName>
</protein>
<sequence length="388" mass="42897">MADFDPRKQVFYLIGADGKTQIPVPIDVLMERHIFEMSNCINFGAQAGASIMLFIVALCLMPRIKLIKLSQWLQLCTLFLNTVRLILFAAYYTGPFNDTYSFWTGDFSHITQSDIVRSAASESLSLLIGILIQVILFVQAWAMVNLLSRWWKWSLGILSFLLSLTTMTFRFISGVVRIESMLGLSARPEHLGFVFNAYTLLQISSIIWYCVLFNSKLALHLIKHRGVLPSRRGLSAIEVLVITNGLLMFIPVIFCGLGFSPYIGQRLEVGSATQTLVILILILGTLIAQRVCNPNASYANHTNETGSSGSPFKYTTASSAGSAYPGGSGGGIPSTVTSHVEAFPPRRRDPATDSIEAELRRIDSADDDAEKAAGVRVNQEFERRVERA</sequence>
<feature type="transmembrane region" description="Helical" evidence="2">
    <location>
        <begin position="234"/>
        <end position="259"/>
    </location>
</feature>
<dbReference type="OrthoDB" id="5402633at2759"/>
<dbReference type="CDD" id="cd14939">
    <property type="entry name" value="7tmD_STE2"/>
    <property type="match status" value="1"/>
</dbReference>
<dbReference type="AlphaFoldDB" id="A0A8K0TRZ3"/>
<dbReference type="EMBL" id="JAGPXD010000001">
    <property type="protein sequence ID" value="KAH7375397.1"/>
    <property type="molecule type" value="Genomic_DNA"/>
</dbReference>
<evidence type="ECO:0000313" key="3">
    <source>
        <dbReference type="EMBL" id="KAH7375397.1"/>
    </source>
</evidence>
<proteinExistence type="predicted"/>
<evidence type="ECO:0000256" key="2">
    <source>
        <dbReference type="SAM" id="Phobius"/>
    </source>
</evidence>
<keyword evidence="2" id="KW-0812">Transmembrane</keyword>
<reference evidence="3" key="1">
    <citation type="journal article" date="2021" name="Nat. Commun.">
        <title>Genetic determinants of endophytism in the Arabidopsis root mycobiome.</title>
        <authorList>
            <person name="Mesny F."/>
            <person name="Miyauchi S."/>
            <person name="Thiergart T."/>
            <person name="Pickel B."/>
            <person name="Atanasova L."/>
            <person name="Karlsson M."/>
            <person name="Huettel B."/>
            <person name="Barry K.W."/>
            <person name="Haridas S."/>
            <person name="Chen C."/>
            <person name="Bauer D."/>
            <person name="Andreopoulos W."/>
            <person name="Pangilinan J."/>
            <person name="LaButti K."/>
            <person name="Riley R."/>
            <person name="Lipzen A."/>
            <person name="Clum A."/>
            <person name="Drula E."/>
            <person name="Henrissat B."/>
            <person name="Kohler A."/>
            <person name="Grigoriev I.V."/>
            <person name="Martin F.M."/>
            <person name="Hacquard S."/>
        </authorList>
    </citation>
    <scope>NUCLEOTIDE SEQUENCE</scope>
    <source>
        <strain evidence="3">MPI-CAGE-AT-0016</strain>
    </source>
</reference>
<feature type="transmembrane region" description="Helical" evidence="2">
    <location>
        <begin position="271"/>
        <end position="288"/>
    </location>
</feature>
<evidence type="ECO:0000256" key="1">
    <source>
        <dbReference type="SAM" id="MobiDB-lite"/>
    </source>
</evidence>
<dbReference type="Pfam" id="PF02116">
    <property type="entry name" value="STE2"/>
    <property type="match status" value="1"/>
</dbReference>
<keyword evidence="3" id="KW-0675">Receptor</keyword>
<dbReference type="InterPro" id="IPR000366">
    <property type="entry name" value="GPCR_STE2"/>
</dbReference>
<dbReference type="Proteomes" id="UP000813385">
    <property type="component" value="Unassembled WGS sequence"/>
</dbReference>
<feature type="compositionally biased region" description="Basic and acidic residues" evidence="1">
    <location>
        <begin position="344"/>
        <end position="355"/>
    </location>
</feature>
<feature type="region of interest" description="Disordered" evidence="1">
    <location>
        <begin position="323"/>
        <end position="355"/>
    </location>
</feature>
<evidence type="ECO:0000313" key="4">
    <source>
        <dbReference type="Proteomes" id="UP000813385"/>
    </source>
</evidence>
<dbReference type="InterPro" id="IPR027458">
    <property type="entry name" value="STE2_TM1-TM2_sf"/>
</dbReference>
<dbReference type="GO" id="GO:0000750">
    <property type="term" value="P:pheromone-dependent signal transduction involved in conjugation with cellular fusion"/>
    <property type="evidence" value="ECO:0007669"/>
    <property type="project" value="TreeGrafter"/>
</dbReference>